<feature type="compositionally biased region" description="Basic and acidic residues" evidence="1">
    <location>
        <begin position="12"/>
        <end position="26"/>
    </location>
</feature>
<accession>A0ABY6LKB2</accession>
<dbReference type="Gene3D" id="1.10.10.1450">
    <property type="match status" value="1"/>
</dbReference>
<protein>
    <recommendedName>
        <fullName evidence="2">Mos1 transposase HTH domain-containing protein</fullName>
    </recommendedName>
</protein>
<sequence length="155" mass="17334">MIIVGAGGHQNHRQEHSRRLQSREGLPRGADYENALSSAHHQVVPAEAARDTCNVYGKGVIGERAAQKLFAKFKNGDLDLEDTLRSERPSELYEKHMKALLKEDGRQTNPELAEKMKCVNCAVTISNHLQSIGFSQNLGAWVPHEFNETNKKIAF</sequence>
<dbReference type="EMBL" id="CP092882">
    <property type="protein sequence ID" value="UYV81640.1"/>
    <property type="molecule type" value="Genomic_DNA"/>
</dbReference>
<name>A0ABY6LKB2_9ARAC</name>
<dbReference type="PANTHER" id="PTHR46060:SF2">
    <property type="entry name" value="HISTONE-LYSINE N-METHYLTRANSFERASE SETMAR"/>
    <property type="match status" value="1"/>
</dbReference>
<dbReference type="Proteomes" id="UP001235939">
    <property type="component" value="Chromosome 20"/>
</dbReference>
<gene>
    <name evidence="3" type="ORF">LAZ67_20001769</name>
</gene>
<organism evidence="3 4">
    <name type="scientific">Cordylochernes scorpioides</name>
    <dbReference type="NCBI Taxonomy" id="51811"/>
    <lineage>
        <taxon>Eukaryota</taxon>
        <taxon>Metazoa</taxon>
        <taxon>Ecdysozoa</taxon>
        <taxon>Arthropoda</taxon>
        <taxon>Chelicerata</taxon>
        <taxon>Arachnida</taxon>
        <taxon>Pseudoscorpiones</taxon>
        <taxon>Cheliferoidea</taxon>
        <taxon>Chernetidae</taxon>
        <taxon>Cordylochernes</taxon>
    </lineage>
</organism>
<feature type="domain" description="Mos1 transposase HTH" evidence="2">
    <location>
        <begin position="46"/>
        <end position="77"/>
    </location>
</feature>
<dbReference type="InterPro" id="IPR041426">
    <property type="entry name" value="Mos1_HTH"/>
</dbReference>
<dbReference type="Pfam" id="PF17906">
    <property type="entry name" value="HTH_48"/>
    <property type="match status" value="1"/>
</dbReference>
<dbReference type="PANTHER" id="PTHR46060">
    <property type="entry name" value="MARINER MOS1 TRANSPOSASE-LIKE PROTEIN"/>
    <property type="match status" value="1"/>
</dbReference>
<proteinExistence type="predicted"/>
<evidence type="ECO:0000256" key="1">
    <source>
        <dbReference type="SAM" id="MobiDB-lite"/>
    </source>
</evidence>
<feature type="region of interest" description="Disordered" evidence="1">
    <location>
        <begin position="1"/>
        <end position="26"/>
    </location>
</feature>
<evidence type="ECO:0000313" key="4">
    <source>
        <dbReference type="Proteomes" id="UP001235939"/>
    </source>
</evidence>
<evidence type="ECO:0000259" key="2">
    <source>
        <dbReference type="Pfam" id="PF17906"/>
    </source>
</evidence>
<evidence type="ECO:0000313" key="3">
    <source>
        <dbReference type="EMBL" id="UYV81640.1"/>
    </source>
</evidence>
<keyword evidence="4" id="KW-1185">Reference proteome</keyword>
<reference evidence="3 4" key="1">
    <citation type="submission" date="2022-01" db="EMBL/GenBank/DDBJ databases">
        <title>A chromosomal length assembly of Cordylochernes scorpioides.</title>
        <authorList>
            <person name="Zeh D."/>
            <person name="Zeh J."/>
        </authorList>
    </citation>
    <scope>NUCLEOTIDE SEQUENCE [LARGE SCALE GENOMIC DNA]</scope>
    <source>
        <strain evidence="3">IN4F17</strain>
        <tissue evidence="3">Whole Body</tissue>
    </source>
</reference>
<dbReference type="InterPro" id="IPR052709">
    <property type="entry name" value="Transposase-MT_Hybrid"/>
</dbReference>